<reference evidence="2" key="1">
    <citation type="submission" date="2018-12" db="EMBL/GenBank/DDBJ databases">
        <title>Dusodibacter welbiota gen. nov., sp. nov., isolated from human faeces and emended description of the Oscillibacter genus.</title>
        <authorList>
            <person name="Le Roy T."/>
            <person name="Van der Smissen P."/>
            <person name="Delzenne N."/>
            <person name="Muccioli G."/>
            <person name="Collet J.F."/>
            <person name="Cani P.D."/>
        </authorList>
    </citation>
    <scope>NUCLEOTIDE SEQUENCE [LARGE SCALE GENOMIC DNA]</scope>
    <source>
        <strain evidence="2">J115</strain>
    </source>
</reference>
<organism evidence="1 2">
    <name type="scientific">Dysosmobacter welbionis</name>
    <dbReference type="NCBI Taxonomy" id="2093857"/>
    <lineage>
        <taxon>Bacteria</taxon>
        <taxon>Bacillati</taxon>
        <taxon>Bacillota</taxon>
        <taxon>Clostridia</taxon>
        <taxon>Eubacteriales</taxon>
        <taxon>Oscillospiraceae</taxon>
        <taxon>Dysosmobacter</taxon>
    </lineage>
</organism>
<sequence>MEQRKGTAATRAKNKYNAENYDRLYPYVKRGKKEKYQRAAEAAGCSLNEFMEKAMDKLADEILGE</sequence>
<name>A0A4D7ANW2_9FIRM</name>
<evidence type="ECO:0000313" key="1">
    <source>
        <dbReference type="EMBL" id="QCI59231.1"/>
    </source>
</evidence>
<gene>
    <name evidence="1" type="ORF">EIO64_08335</name>
</gene>
<dbReference type="RefSeq" id="WP_118427883.1">
    <property type="nucleotide sequence ID" value="NZ_CP034413.3"/>
</dbReference>
<accession>A0A4D7ANW2</accession>
<protein>
    <submittedName>
        <fullName evidence="1">Antitoxin</fullName>
    </submittedName>
</protein>
<dbReference type="EMBL" id="CP034413">
    <property type="protein sequence ID" value="QCI59231.1"/>
    <property type="molecule type" value="Genomic_DNA"/>
</dbReference>
<dbReference type="AlphaFoldDB" id="A0A4D7ANW2"/>
<keyword evidence="2" id="KW-1185">Reference proteome</keyword>
<proteinExistence type="predicted"/>
<dbReference type="KEGG" id="obj:EIO64_08335"/>
<dbReference type="Proteomes" id="UP000298642">
    <property type="component" value="Chromosome"/>
</dbReference>
<evidence type="ECO:0000313" key="2">
    <source>
        <dbReference type="Proteomes" id="UP000298642"/>
    </source>
</evidence>